<accession>A0A540R4A6</accession>
<proteinExistence type="predicted"/>
<keyword evidence="3" id="KW-1185">Reference proteome</keyword>
<evidence type="ECO:0000259" key="1">
    <source>
        <dbReference type="Pfam" id="PF13625"/>
    </source>
</evidence>
<feature type="domain" description="Helicase XPB/Ssl2 N-terminal" evidence="1">
    <location>
        <begin position="428"/>
        <end position="538"/>
    </location>
</feature>
<protein>
    <recommendedName>
        <fullName evidence="1">Helicase XPB/Ssl2 N-terminal domain-containing protein</fullName>
    </recommendedName>
</protein>
<dbReference type="STRING" id="1686286.GCA_900092335_02392"/>
<name>A0A540R4A6_9CORY</name>
<dbReference type="InterPro" id="IPR032830">
    <property type="entry name" value="XPB/Ssl2_N"/>
</dbReference>
<evidence type="ECO:0000313" key="3">
    <source>
        <dbReference type="Proteomes" id="UP000318080"/>
    </source>
</evidence>
<comment type="caution">
    <text evidence="2">The sequence shown here is derived from an EMBL/GenBank/DDBJ whole genome shotgun (WGS) entry which is preliminary data.</text>
</comment>
<sequence>MVSSHTLATPATDFRSWLGKRSDDELARILTHRPDATHPLPPGIAPLATRLLLRTSLARALATCTAAELATLERLVAAGAEFEPVEFAPSGTAAVIDALKDKALVFNTDDSRVMVPREVMAALPADWSLLEQHTVDPADIEKLDNEQRRVLETLAPTGLGTTRDAAPDADPARPIPRLIAAGLLQRVDARTVRLPRATRLALRGQAPLNIPLEPSGRQGGPVQDQKTNEAGAAAGLDVVRLMGRLIDILGQEPVELLKDKTVGVRPLAHLARKLDTDYVKELIALGFHARLLGRGEPKGGPEGNFLAPTQAAQEWADAPLPDRLQVLLDAWETSPWAAWESQRGLDQETAHDYLPRHRARILDVYRNSSQPLNLEEFWEDLRFASPLFAAHTQPATIERLHAEAQWLGVTARGALVQERPVPEAVEQFIMQADMTVLTPGPLVTELLRTLENLADLESPGLASVYRISTESLRRGMDSGMTAQEIKDFLQAHALGEVPQAVEFLIDDVARRHGTLRSGTALAYVRCEDEALLAQAVAAVDSLRLLAPTVAISQQRLGIVLEELRSNGFAPAAEDEHGASIAVHPEPALLPTPRAHAPRREEPDVARAVAAIRTAEPNQTPEGPDIGLIEAAARGSRLIVVGYADRNGRPREVTVTPLTVAGGQVDALDRDGHPVRFPLHRIMSARLKD</sequence>
<dbReference type="AlphaFoldDB" id="A0A540R4A6"/>
<organism evidence="2 3">
    <name type="scientific">Corynebacterium phoceense</name>
    <dbReference type="NCBI Taxonomy" id="1686286"/>
    <lineage>
        <taxon>Bacteria</taxon>
        <taxon>Bacillati</taxon>
        <taxon>Actinomycetota</taxon>
        <taxon>Actinomycetes</taxon>
        <taxon>Mycobacteriales</taxon>
        <taxon>Corynebacteriaceae</taxon>
        <taxon>Corynebacterium</taxon>
    </lineage>
</organism>
<dbReference type="RefSeq" id="WP_070539459.1">
    <property type="nucleotide sequence ID" value="NZ_VHIR01000023.1"/>
</dbReference>
<dbReference type="EMBL" id="VHIR01000023">
    <property type="protein sequence ID" value="TQE42571.1"/>
    <property type="molecule type" value="Genomic_DNA"/>
</dbReference>
<dbReference type="Proteomes" id="UP000318080">
    <property type="component" value="Unassembled WGS sequence"/>
</dbReference>
<evidence type="ECO:0000313" key="2">
    <source>
        <dbReference type="EMBL" id="TQE42571.1"/>
    </source>
</evidence>
<dbReference type="Pfam" id="PF13625">
    <property type="entry name" value="Helicase_C_3"/>
    <property type="match status" value="1"/>
</dbReference>
<gene>
    <name evidence="2" type="ORF">EJK80_11990</name>
</gene>
<reference evidence="2 3" key="1">
    <citation type="submission" date="2019-06" db="EMBL/GenBank/DDBJ databases">
        <title>Draft genome of C. phoceense Strain 272.</title>
        <authorList>
            <person name="Pacheco L.G.C."/>
            <person name="Barberis C.M."/>
            <person name="Almuzara M.N."/>
            <person name="Traglia G.M."/>
            <person name="Santos C.S."/>
            <person name="Rocha D.J.P.G."/>
            <person name="Aguiar E.R.G.R."/>
            <person name="Vay C.A."/>
        </authorList>
    </citation>
    <scope>NUCLEOTIDE SEQUENCE [LARGE SCALE GENOMIC DNA]</scope>
    <source>
        <strain evidence="2 3">272</strain>
    </source>
</reference>